<feature type="compositionally biased region" description="Basic and acidic residues" evidence="1">
    <location>
        <begin position="26"/>
        <end position="43"/>
    </location>
</feature>
<feature type="compositionally biased region" description="Basic residues" evidence="1">
    <location>
        <begin position="534"/>
        <end position="545"/>
    </location>
</feature>
<protein>
    <recommendedName>
        <fullName evidence="2">N-acetyltransferase domain-containing protein</fullName>
    </recommendedName>
</protein>
<evidence type="ECO:0000256" key="1">
    <source>
        <dbReference type="SAM" id="MobiDB-lite"/>
    </source>
</evidence>
<feature type="compositionally biased region" description="Basic and acidic residues" evidence="1">
    <location>
        <begin position="201"/>
        <end position="210"/>
    </location>
</feature>
<proteinExistence type="predicted"/>
<dbReference type="AlphaFoldDB" id="A0A7S4NHQ5"/>
<feature type="compositionally biased region" description="Basic and acidic residues" evidence="1">
    <location>
        <begin position="446"/>
        <end position="458"/>
    </location>
</feature>
<feature type="region of interest" description="Disordered" evidence="1">
    <location>
        <begin position="433"/>
        <end position="491"/>
    </location>
</feature>
<dbReference type="EMBL" id="HBKQ01061449">
    <property type="protein sequence ID" value="CAE2288768.1"/>
    <property type="molecule type" value="Transcribed_RNA"/>
</dbReference>
<organism evidence="3">
    <name type="scientific">Odontella aurita</name>
    <dbReference type="NCBI Taxonomy" id="265563"/>
    <lineage>
        <taxon>Eukaryota</taxon>
        <taxon>Sar</taxon>
        <taxon>Stramenopiles</taxon>
        <taxon>Ochrophyta</taxon>
        <taxon>Bacillariophyta</taxon>
        <taxon>Mediophyceae</taxon>
        <taxon>Biddulphiophycidae</taxon>
        <taxon>Eupodiscales</taxon>
        <taxon>Odontellaceae</taxon>
        <taxon>Odontella</taxon>
    </lineage>
</organism>
<dbReference type="InterPro" id="IPR000182">
    <property type="entry name" value="GNAT_dom"/>
</dbReference>
<feature type="compositionally biased region" description="Polar residues" evidence="1">
    <location>
        <begin position="140"/>
        <end position="149"/>
    </location>
</feature>
<name>A0A7S4NHQ5_9STRA</name>
<feature type="compositionally biased region" description="Basic and acidic residues" evidence="1">
    <location>
        <begin position="153"/>
        <end position="173"/>
    </location>
</feature>
<feature type="domain" description="N-acetyltransferase" evidence="2">
    <location>
        <begin position="611"/>
        <end position="755"/>
    </location>
</feature>
<feature type="region of interest" description="Disordered" evidence="1">
    <location>
        <begin position="140"/>
        <end position="294"/>
    </location>
</feature>
<feature type="region of interest" description="Disordered" evidence="1">
    <location>
        <begin position="113"/>
        <end position="132"/>
    </location>
</feature>
<dbReference type="GO" id="GO:0016747">
    <property type="term" value="F:acyltransferase activity, transferring groups other than amino-acyl groups"/>
    <property type="evidence" value="ECO:0007669"/>
    <property type="project" value="InterPro"/>
</dbReference>
<feature type="compositionally biased region" description="Polar residues" evidence="1">
    <location>
        <begin position="252"/>
        <end position="271"/>
    </location>
</feature>
<evidence type="ECO:0000259" key="2">
    <source>
        <dbReference type="PROSITE" id="PS51186"/>
    </source>
</evidence>
<feature type="region of interest" description="Disordered" evidence="1">
    <location>
        <begin position="26"/>
        <end position="102"/>
    </location>
</feature>
<feature type="region of interest" description="Disordered" evidence="1">
    <location>
        <begin position="513"/>
        <end position="545"/>
    </location>
</feature>
<gene>
    <name evidence="3" type="ORF">OAUR00152_LOCUS41907</name>
</gene>
<feature type="compositionally biased region" description="Basic residues" evidence="1">
    <location>
        <begin position="459"/>
        <end position="468"/>
    </location>
</feature>
<dbReference type="PROSITE" id="PS51186">
    <property type="entry name" value="GNAT"/>
    <property type="match status" value="1"/>
</dbReference>
<reference evidence="3" key="1">
    <citation type="submission" date="2021-01" db="EMBL/GenBank/DDBJ databases">
        <authorList>
            <person name="Corre E."/>
            <person name="Pelletier E."/>
            <person name="Niang G."/>
            <person name="Scheremetjew M."/>
            <person name="Finn R."/>
            <person name="Kale V."/>
            <person name="Holt S."/>
            <person name="Cochrane G."/>
            <person name="Meng A."/>
            <person name="Brown T."/>
            <person name="Cohen L."/>
        </authorList>
    </citation>
    <scope>NUCLEOTIDE SEQUENCE</scope>
    <source>
        <strain evidence="3">Isolate 1302-5</strain>
    </source>
</reference>
<sequence>MTGEVLFSVEDESLTSLSTIEAEVFKDGERDARDSKETKKPLEESSLLAVLRQKEGAASQSGTTDDDAKQEGARTHPCISLARTDSALARTKGPATDTTESVPIPVALFRHYSKSSPPIEPSATDGDNTAMTGEVLFSAENESLTSLSTVEADVVKGRAGDARDSKETKKPPEESAVLTPTLHLRFRHGGARLRLGGKAAEGARERDRTPEASSEQSVPLAAADRLERWSPRVRSGISRSSQDATDERTPAVTRQQTPNRGKAVSRTTASRAESPENRRSAVSSPPTAKRARTRVNRIRHDRVELAVFHSHLAPLLRGHGYAIRQGGVDAAGRRENALFMPPGVAPCAPYKPRVDFFHTYSMFIEYLRSRGDAGGDVEVGESDGELVVVRHVLAFVDVLRVVLATEKQAGSKPDTFVDDVVRVVDMKLKKGSNYDDASRGGGFDSDGARVCRPREHARAKITLKKRRAPALADEQKQQKRPRRRVDSQCEVSHREREAVSLCAKAVLSAGAAAPTPATASSVSETRRADLTTHGARRPSRQRRQQPRALFGLAGCEALDAIFVGASPYFSTCSEGGTSHSFDWDQFLWASGAKRCTAGATASSSSSRFGLGKRQSVSKEELERACLFLRSSFKGGMHTDVLSSSARSQRMGLLFLSVAGELRSVVACLSAGWGVEILFVGTSPDFRRNGYGRLAIALLLAALEQLWVPPEDSVPTRRENRVMFRGLLDVSGFYESMRFKFGSAADSAYVMEGTTDSDPNLLLFYKALPRTSNLAITSMTKKFINTALRQIDKKARKGTVRKI</sequence>
<feature type="compositionally biased region" description="Low complexity" evidence="1">
    <location>
        <begin position="513"/>
        <end position="523"/>
    </location>
</feature>
<accession>A0A7S4NHQ5</accession>
<evidence type="ECO:0000313" key="3">
    <source>
        <dbReference type="EMBL" id="CAE2288768.1"/>
    </source>
</evidence>